<dbReference type="EMBL" id="MVHR01000026">
    <property type="protein sequence ID" value="ORA71376.1"/>
    <property type="molecule type" value="Genomic_DNA"/>
</dbReference>
<dbReference type="AlphaFoldDB" id="A0A1X0DG54"/>
<accession>A0A1X0DG54</accession>
<proteinExistence type="predicted"/>
<feature type="non-terminal residue" evidence="2">
    <location>
        <position position="1"/>
    </location>
</feature>
<feature type="region of interest" description="Disordered" evidence="1">
    <location>
        <begin position="1"/>
        <end position="44"/>
    </location>
</feature>
<name>A0A1X0DG54_MYCHE</name>
<protein>
    <submittedName>
        <fullName evidence="2">Uncharacterized protein</fullName>
    </submittedName>
</protein>
<feature type="compositionally biased region" description="Pro residues" evidence="1">
    <location>
        <begin position="28"/>
        <end position="42"/>
    </location>
</feature>
<gene>
    <name evidence="2" type="ORF">BST25_16735</name>
</gene>
<keyword evidence="3" id="KW-1185">Reference proteome</keyword>
<evidence type="ECO:0000256" key="1">
    <source>
        <dbReference type="SAM" id="MobiDB-lite"/>
    </source>
</evidence>
<sequence>RLGGGQGIVVADVGTDEHVGQSSAAGGAPPPPPPPPIRPTPLPKFSNQAKKEIVMDLAARPRITLGVAVAAASIITVTPVTQHLPGLHLAQRLSEVSVSDIRLTDASSAIDLFTGMENELASLASGASAVPVGLASAAFDPTQNLVVQTWMNTFQTAGANLETIYNTWSNIPAPLLQQVAANWINYGNIYVGSFQTAAAAAFKYFTGTGANNFAPSVQQAFTALMSGNFQNALNGLYSALYQVPLQNIGLPLESILNIPTDIVHEFYNATNYMLGAGVANAVTYGAIALPEYTEQAFSASTQAFISSWNAGDPLGALTNLANIPGATVNAFLNGNATGLGGLLSSTAFGKSDTGLLNLVVNTIPQAMAKAIVAPGAINILTAKGNVGFTALQTAFQSFVNNSINGWPALGSYLGSRLANIPAELTAALQSIPSVLANLPSMLSNFGGALASSIGLLVSNLLKLL</sequence>
<evidence type="ECO:0000313" key="2">
    <source>
        <dbReference type="EMBL" id="ORA71376.1"/>
    </source>
</evidence>
<organism evidence="2 3">
    <name type="scientific">Mycobacterium heidelbergense</name>
    <dbReference type="NCBI Taxonomy" id="53376"/>
    <lineage>
        <taxon>Bacteria</taxon>
        <taxon>Bacillati</taxon>
        <taxon>Actinomycetota</taxon>
        <taxon>Actinomycetes</taxon>
        <taxon>Mycobacteriales</taxon>
        <taxon>Mycobacteriaceae</taxon>
        <taxon>Mycobacterium</taxon>
        <taxon>Mycobacterium simiae complex</taxon>
    </lineage>
</organism>
<comment type="caution">
    <text evidence="2">The sequence shown here is derived from an EMBL/GenBank/DDBJ whole genome shotgun (WGS) entry which is preliminary data.</text>
</comment>
<evidence type="ECO:0000313" key="3">
    <source>
        <dbReference type="Proteomes" id="UP000192566"/>
    </source>
</evidence>
<dbReference type="Proteomes" id="UP000192566">
    <property type="component" value="Unassembled WGS sequence"/>
</dbReference>
<reference evidence="2 3" key="1">
    <citation type="submission" date="2017-02" db="EMBL/GenBank/DDBJ databases">
        <title>The new phylogeny of genus Mycobacterium.</title>
        <authorList>
            <person name="Tortoli E."/>
            <person name="Trovato A."/>
            <person name="Cirillo D.M."/>
        </authorList>
    </citation>
    <scope>NUCLEOTIDE SEQUENCE [LARGE SCALE GENOMIC DNA]</scope>
    <source>
        <strain evidence="2 3">DSM 44471</strain>
    </source>
</reference>